<dbReference type="NCBIfam" id="TIGR00792">
    <property type="entry name" value="gph"/>
    <property type="match status" value="1"/>
</dbReference>
<dbReference type="Pfam" id="PF13347">
    <property type="entry name" value="MFS_2"/>
    <property type="match status" value="1"/>
</dbReference>
<keyword evidence="2" id="KW-0812">Transmembrane</keyword>
<dbReference type="Proteomes" id="UP000199595">
    <property type="component" value="Unassembled WGS sequence"/>
</dbReference>
<dbReference type="InterPro" id="IPR001927">
    <property type="entry name" value="Na/Gal_symport"/>
</dbReference>
<evidence type="ECO:0000256" key="2">
    <source>
        <dbReference type="SAM" id="Phobius"/>
    </source>
</evidence>
<dbReference type="GO" id="GO:0005886">
    <property type="term" value="C:plasma membrane"/>
    <property type="evidence" value="ECO:0007669"/>
    <property type="project" value="TreeGrafter"/>
</dbReference>
<dbReference type="Gene3D" id="1.20.1250.20">
    <property type="entry name" value="MFS general substrate transporter like domains"/>
    <property type="match status" value="2"/>
</dbReference>
<evidence type="ECO:0000256" key="1">
    <source>
        <dbReference type="ARBA" id="ARBA00009617"/>
    </source>
</evidence>
<feature type="transmembrane region" description="Helical" evidence="2">
    <location>
        <begin position="111"/>
        <end position="130"/>
    </location>
</feature>
<keyword evidence="4" id="KW-1185">Reference proteome</keyword>
<sequence>MLNSKKLTIKEKLGYALGDTAANIAWRTIGPFLPIFYTDVFGLGTAAVATLLLVIRLGDGITDLIMGTIADRTKTKWGKFRPWLLWTALPFGIALILQFTTPNLGLTGKIIWAYATSIFYILVYTANNVPYSALMGVMTSDLKERTELSSYRFFGAYFGGIIATVGVIALVDYLGNGNANIGYQYTMYVLAFILASFSLITFLTTRERVPDISGNTSNIKDDLKDLIKNKAWLILLFIGFVFVTYNIIKQSSAMYYFTHYVNDTDNTFGWLSSWGGKNGLAGLYLLSLLIISMISTFFAPVLTQIFGKRTLFILALLFSAISAAAMYWLDADDVISIFSLGIISEFGAGLTPILFFAMLGDTADYSEYKNGRRATGLIFSAGTFAMKFGSGVAGAITLAVLNFYNYNGQAAIKTTEMLEGIKLNMSIVPALFVLIGIVALLFYPLTTKKMQKIEEELKIQRNQTT</sequence>
<dbReference type="CDD" id="cd17332">
    <property type="entry name" value="MFS_MelB_like"/>
    <property type="match status" value="1"/>
</dbReference>
<evidence type="ECO:0000313" key="4">
    <source>
        <dbReference type="Proteomes" id="UP000199595"/>
    </source>
</evidence>
<dbReference type="InterPro" id="IPR039672">
    <property type="entry name" value="MFS_2"/>
</dbReference>
<name>A0A1H2S667_9FLAO</name>
<evidence type="ECO:0000313" key="3">
    <source>
        <dbReference type="EMBL" id="SDW26684.1"/>
    </source>
</evidence>
<dbReference type="STRING" id="762486.SAMN05444411_101389"/>
<dbReference type="RefSeq" id="WP_090119169.1">
    <property type="nucleotide sequence ID" value="NZ_FNNJ01000001.1"/>
</dbReference>
<reference evidence="3 4" key="1">
    <citation type="submission" date="2016-10" db="EMBL/GenBank/DDBJ databases">
        <authorList>
            <person name="de Groot N.N."/>
        </authorList>
    </citation>
    <scope>NUCLEOTIDE SEQUENCE [LARGE SCALE GENOMIC DNA]</scope>
    <source>
        <strain evidence="3 4">DSM 24956</strain>
    </source>
</reference>
<dbReference type="EMBL" id="FNNJ01000001">
    <property type="protein sequence ID" value="SDW26684.1"/>
    <property type="molecule type" value="Genomic_DNA"/>
</dbReference>
<feature type="transmembrane region" description="Helical" evidence="2">
    <location>
        <begin position="151"/>
        <end position="171"/>
    </location>
</feature>
<feature type="transmembrane region" description="Helical" evidence="2">
    <location>
        <begin position="183"/>
        <end position="203"/>
    </location>
</feature>
<keyword evidence="2" id="KW-1133">Transmembrane helix</keyword>
<dbReference type="InterPro" id="IPR036259">
    <property type="entry name" value="MFS_trans_sf"/>
</dbReference>
<feature type="transmembrane region" description="Helical" evidence="2">
    <location>
        <begin position="280"/>
        <end position="299"/>
    </location>
</feature>
<dbReference type="GO" id="GO:0015293">
    <property type="term" value="F:symporter activity"/>
    <property type="evidence" value="ECO:0007669"/>
    <property type="project" value="InterPro"/>
</dbReference>
<comment type="similarity">
    <text evidence="1">Belongs to the sodium:galactoside symporter (TC 2.A.2) family.</text>
</comment>
<feature type="transmembrane region" description="Helical" evidence="2">
    <location>
        <begin position="311"/>
        <end position="329"/>
    </location>
</feature>
<protein>
    <submittedName>
        <fullName evidence="3">Glycoside/pentoside/hexuronide:cation symporter, GPH family</fullName>
    </submittedName>
</protein>
<feature type="transmembrane region" description="Helical" evidence="2">
    <location>
        <begin position="80"/>
        <end position="99"/>
    </location>
</feature>
<feature type="transmembrane region" description="Helical" evidence="2">
    <location>
        <begin position="335"/>
        <end position="357"/>
    </location>
</feature>
<accession>A0A1H2S667</accession>
<gene>
    <name evidence="3" type="ORF">SAMN05444411_101389</name>
</gene>
<feature type="transmembrane region" description="Helical" evidence="2">
    <location>
        <begin position="231"/>
        <end position="248"/>
    </location>
</feature>
<feature type="transmembrane region" description="Helical" evidence="2">
    <location>
        <begin position="423"/>
        <end position="443"/>
    </location>
</feature>
<feature type="transmembrane region" description="Helical" evidence="2">
    <location>
        <begin position="40"/>
        <end position="59"/>
    </location>
</feature>
<dbReference type="GO" id="GO:0008643">
    <property type="term" value="P:carbohydrate transport"/>
    <property type="evidence" value="ECO:0007669"/>
    <property type="project" value="InterPro"/>
</dbReference>
<organism evidence="3 4">
    <name type="scientific">Lutibacter oricola</name>
    <dbReference type="NCBI Taxonomy" id="762486"/>
    <lineage>
        <taxon>Bacteria</taxon>
        <taxon>Pseudomonadati</taxon>
        <taxon>Bacteroidota</taxon>
        <taxon>Flavobacteriia</taxon>
        <taxon>Flavobacteriales</taxon>
        <taxon>Flavobacteriaceae</taxon>
        <taxon>Lutibacter</taxon>
    </lineage>
</organism>
<dbReference type="PANTHER" id="PTHR11328:SF24">
    <property type="entry name" value="MAJOR FACILITATOR SUPERFAMILY (MFS) PROFILE DOMAIN-CONTAINING PROTEIN"/>
    <property type="match status" value="1"/>
</dbReference>
<dbReference type="SUPFAM" id="SSF103473">
    <property type="entry name" value="MFS general substrate transporter"/>
    <property type="match status" value="1"/>
</dbReference>
<dbReference type="PANTHER" id="PTHR11328">
    <property type="entry name" value="MAJOR FACILITATOR SUPERFAMILY DOMAIN-CONTAINING PROTEIN"/>
    <property type="match status" value="1"/>
</dbReference>
<keyword evidence="2" id="KW-0472">Membrane</keyword>
<feature type="transmembrane region" description="Helical" evidence="2">
    <location>
        <begin position="377"/>
        <end position="403"/>
    </location>
</feature>
<dbReference type="GO" id="GO:0006814">
    <property type="term" value="P:sodium ion transport"/>
    <property type="evidence" value="ECO:0007669"/>
    <property type="project" value="InterPro"/>
</dbReference>
<dbReference type="AlphaFoldDB" id="A0A1H2S667"/>
<dbReference type="OrthoDB" id="9764596at2"/>
<proteinExistence type="inferred from homology"/>